<name>A0A2I0U495_LIMLA</name>
<reference evidence="2" key="2">
    <citation type="submission" date="2017-12" db="EMBL/GenBank/DDBJ databases">
        <title>Genome sequence of the Bar-tailed Godwit (Limosa lapponica baueri).</title>
        <authorList>
            <person name="Lima N.C.B."/>
            <person name="Parody-Merino A.M."/>
            <person name="Battley P.F."/>
            <person name="Fidler A.E."/>
            <person name="Prosdocimi F."/>
        </authorList>
    </citation>
    <scope>NUCLEOTIDE SEQUENCE [LARGE SCALE GENOMIC DNA]</scope>
</reference>
<accession>A0A2I0U495</accession>
<keyword evidence="2" id="KW-1185">Reference proteome</keyword>
<gene>
    <name evidence="1" type="ORF">llap_8837</name>
</gene>
<sequence length="108" mass="12316">MGPVLFNIFISDLDHGAECILSKFADDSRPGGVTDKPEDGVAIQRDLHRLEKRAERNPMQFNKRKFKVLHLERNNARQQCIMGANLLESIFTEKHLGLLVITKLNMSQ</sequence>
<dbReference type="AlphaFoldDB" id="A0A2I0U495"/>
<proteinExistence type="predicted"/>
<dbReference type="EMBL" id="KZ506196">
    <property type="protein sequence ID" value="PKU40849.1"/>
    <property type="molecule type" value="Genomic_DNA"/>
</dbReference>
<evidence type="ECO:0000313" key="1">
    <source>
        <dbReference type="EMBL" id="PKU40849.1"/>
    </source>
</evidence>
<dbReference type="PANTHER" id="PTHR33332">
    <property type="entry name" value="REVERSE TRANSCRIPTASE DOMAIN-CONTAINING PROTEIN"/>
    <property type="match status" value="1"/>
</dbReference>
<keyword evidence="1" id="KW-0548">Nucleotidyltransferase</keyword>
<organism evidence="1 2">
    <name type="scientific">Limosa lapponica baueri</name>
    <dbReference type="NCBI Taxonomy" id="1758121"/>
    <lineage>
        <taxon>Eukaryota</taxon>
        <taxon>Metazoa</taxon>
        <taxon>Chordata</taxon>
        <taxon>Craniata</taxon>
        <taxon>Vertebrata</taxon>
        <taxon>Euteleostomi</taxon>
        <taxon>Archelosauria</taxon>
        <taxon>Archosauria</taxon>
        <taxon>Dinosauria</taxon>
        <taxon>Saurischia</taxon>
        <taxon>Theropoda</taxon>
        <taxon>Coelurosauria</taxon>
        <taxon>Aves</taxon>
        <taxon>Neognathae</taxon>
        <taxon>Neoaves</taxon>
        <taxon>Charadriiformes</taxon>
        <taxon>Scolopacidae</taxon>
        <taxon>Limosa</taxon>
    </lineage>
</organism>
<evidence type="ECO:0000313" key="2">
    <source>
        <dbReference type="Proteomes" id="UP000233556"/>
    </source>
</evidence>
<reference evidence="2" key="1">
    <citation type="submission" date="2017-11" db="EMBL/GenBank/DDBJ databases">
        <authorList>
            <person name="Lima N.C."/>
            <person name="Parody-Merino A.M."/>
            <person name="Battley P.F."/>
            <person name="Fidler A.E."/>
            <person name="Prosdocimi F."/>
        </authorList>
    </citation>
    <scope>NUCLEOTIDE SEQUENCE [LARGE SCALE GENOMIC DNA]</scope>
</reference>
<keyword evidence="1" id="KW-0695">RNA-directed DNA polymerase</keyword>
<protein>
    <submittedName>
        <fullName evidence="1">Rna-directed dna polymerase from mobile element jockey-like</fullName>
    </submittedName>
</protein>
<dbReference type="GO" id="GO:0003964">
    <property type="term" value="F:RNA-directed DNA polymerase activity"/>
    <property type="evidence" value="ECO:0007669"/>
    <property type="project" value="UniProtKB-KW"/>
</dbReference>
<keyword evidence="1" id="KW-0808">Transferase</keyword>
<dbReference type="OrthoDB" id="9400475at2759"/>
<dbReference type="Proteomes" id="UP000233556">
    <property type="component" value="Unassembled WGS sequence"/>
</dbReference>